<evidence type="ECO:0000313" key="5">
    <source>
        <dbReference type="Proteomes" id="UP000192917"/>
    </source>
</evidence>
<evidence type="ECO:0000259" key="3">
    <source>
        <dbReference type="Pfam" id="PF04773"/>
    </source>
</evidence>
<keyword evidence="2" id="KW-0732">Signal</keyword>
<feature type="compositionally biased region" description="Basic and acidic residues" evidence="1">
    <location>
        <begin position="193"/>
        <end position="208"/>
    </location>
</feature>
<dbReference type="InterPro" id="IPR006860">
    <property type="entry name" value="FecR"/>
</dbReference>
<organism evidence="4 5">
    <name type="scientific">Tistlia consotensis USBA 355</name>
    <dbReference type="NCBI Taxonomy" id="560819"/>
    <lineage>
        <taxon>Bacteria</taxon>
        <taxon>Pseudomonadati</taxon>
        <taxon>Pseudomonadota</taxon>
        <taxon>Alphaproteobacteria</taxon>
        <taxon>Rhodospirillales</taxon>
        <taxon>Rhodovibrionaceae</taxon>
        <taxon>Tistlia</taxon>
    </lineage>
</organism>
<feature type="signal peptide" evidence="2">
    <location>
        <begin position="1"/>
        <end position="26"/>
    </location>
</feature>
<reference evidence="4 5" key="1">
    <citation type="submission" date="2017-04" db="EMBL/GenBank/DDBJ databases">
        <authorList>
            <person name="Afonso C.L."/>
            <person name="Miller P.J."/>
            <person name="Scott M.A."/>
            <person name="Spackman E."/>
            <person name="Goraichik I."/>
            <person name="Dimitrov K.M."/>
            <person name="Suarez D.L."/>
            <person name="Swayne D.E."/>
        </authorList>
    </citation>
    <scope>NUCLEOTIDE SEQUENCE [LARGE SCALE GENOMIC DNA]</scope>
    <source>
        <strain evidence="4 5">USBA 355</strain>
    </source>
</reference>
<dbReference type="PANTHER" id="PTHR38731:SF1">
    <property type="entry name" value="FECR PROTEIN DOMAIN-CONTAINING PROTEIN"/>
    <property type="match status" value="1"/>
</dbReference>
<evidence type="ECO:0000313" key="4">
    <source>
        <dbReference type="EMBL" id="SME87803.1"/>
    </source>
</evidence>
<feature type="chain" id="PRO_5012734889" evidence="2">
    <location>
        <begin position="27"/>
        <end position="208"/>
    </location>
</feature>
<proteinExistence type="predicted"/>
<evidence type="ECO:0000256" key="1">
    <source>
        <dbReference type="SAM" id="MobiDB-lite"/>
    </source>
</evidence>
<sequence length="208" mass="22224">MIRRPLLAAGLALLAALLIAPRATLADDPAPPTVATVAALEGQAFLLRQGRQIPMKHGMAVADGDEVLTFPDGRVRLRFTDGALVTFGPDSRCEVRFHRRDAEHPGQFLQLVEGILRLLTDQSGPDRLEVRTRSAIAVPRGTDWIVERKPGSTAVFVASGEVAVSGAGETVTLDAGEGTDVPDGQPPSPAKRWGKDRVDDALARTRLP</sequence>
<gene>
    <name evidence="4" type="ORF">SAMN05428998_10115</name>
</gene>
<name>A0A1Y6B6Y5_9PROT</name>
<evidence type="ECO:0000256" key="2">
    <source>
        <dbReference type="SAM" id="SignalP"/>
    </source>
</evidence>
<dbReference type="EMBL" id="FWZX01000001">
    <property type="protein sequence ID" value="SME87803.1"/>
    <property type="molecule type" value="Genomic_DNA"/>
</dbReference>
<accession>A0A1Y6B6Y5</accession>
<dbReference type="AlphaFoldDB" id="A0A1Y6B6Y5"/>
<dbReference type="PANTHER" id="PTHR38731">
    <property type="entry name" value="LIPL45-RELATED LIPOPROTEIN-RELATED"/>
    <property type="match status" value="1"/>
</dbReference>
<feature type="domain" description="FecR protein" evidence="3">
    <location>
        <begin position="65"/>
        <end position="162"/>
    </location>
</feature>
<keyword evidence="5" id="KW-1185">Reference proteome</keyword>
<feature type="region of interest" description="Disordered" evidence="1">
    <location>
        <begin position="172"/>
        <end position="208"/>
    </location>
</feature>
<protein>
    <submittedName>
        <fullName evidence="4">FecR family protein</fullName>
    </submittedName>
</protein>
<dbReference type="Proteomes" id="UP000192917">
    <property type="component" value="Unassembled WGS sequence"/>
</dbReference>
<dbReference type="Gene3D" id="2.60.120.1440">
    <property type="match status" value="1"/>
</dbReference>
<dbReference type="STRING" id="560819.SAMN05428998_10115"/>
<dbReference type="RefSeq" id="WP_089229516.1">
    <property type="nucleotide sequence ID" value="NZ_FWZX01000001.1"/>
</dbReference>
<dbReference type="Pfam" id="PF04773">
    <property type="entry name" value="FecR"/>
    <property type="match status" value="1"/>
</dbReference>